<dbReference type="Proteomes" id="UP000238823">
    <property type="component" value="Unassembled WGS sequence"/>
</dbReference>
<dbReference type="AlphaFoldDB" id="A0A2S9YU27"/>
<sequence length="97" mass="10660">MLDQLRLAHLELRDTGDDTIAKIRMSDIAVNTGHPLVARLLASTSDALDPIDLTFVVAAIYTLINHYAEEVTDDDERVFVAQLAETLALSQRANPTV</sequence>
<accession>A0A2S9YU27</accession>
<proteinExistence type="predicted"/>
<evidence type="ECO:0000313" key="2">
    <source>
        <dbReference type="Proteomes" id="UP000238823"/>
    </source>
</evidence>
<organism evidence="1 2">
    <name type="scientific">Enhygromyxa salina</name>
    <dbReference type="NCBI Taxonomy" id="215803"/>
    <lineage>
        <taxon>Bacteria</taxon>
        <taxon>Pseudomonadati</taxon>
        <taxon>Myxococcota</taxon>
        <taxon>Polyangia</taxon>
        <taxon>Nannocystales</taxon>
        <taxon>Nannocystaceae</taxon>
        <taxon>Enhygromyxa</taxon>
    </lineage>
</organism>
<dbReference type="EMBL" id="PVNL01000041">
    <property type="protein sequence ID" value="PRQ08580.1"/>
    <property type="molecule type" value="Genomic_DNA"/>
</dbReference>
<reference evidence="1 2" key="1">
    <citation type="submission" date="2018-03" db="EMBL/GenBank/DDBJ databases">
        <title>Draft Genome Sequences of the Obligatory Marine Myxobacteria Enhygromyxa salina SWB007.</title>
        <authorList>
            <person name="Poehlein A."/>
            <person name="Moghaddam J.A."/>
            <person name="Harms H."/>
            <person name="Alanjari M."/>
            <person name="Koenig G.M."/>
            <person name="Daniel R."/>
            <person name="Schaeberle T.F."/>
        </authorList>
    </citation>
    <scope>NUCLEOTIDE SEQUENCE [LARGE SCALE GENOMIC DNA]</scope>
    <source>
        <strain evidence="1 2">SWB007</strain>
    </source>
</reference>
<gene>
    <name evidence="1" type="ORF">ENSA7_18660</name>
</gene>
<protein>
    <submittedName>
        <fullName evidence="1">Uncharacterized protein</fullName>
    </submittedName>
</protein>
<comment type="caution">
    <text evidence="1">The sequence shown here is derived from an EMBL/GenBank/DDBJ whole genome shotgun (WGS) entry which is preliminary data.</text>
</comment>
<evidence type="ECO:0000313" key="1">
    <source>
        <dbReference type="EMBL" id="PRQ08580.1"/>
    </source>
</evidence>
<name>A0A2S9YU27_9BACT</name>
<dbReference type="RefSeq" id="WP_106088884.1">
    <property type="nucleotide sequence ID" value="NZ_PVNL01000041.1"/>
</dbReference>